<name>A0ABW0LCR3_9BACI</name>
<comment type="similarity">
    <text evidence="2">Belongs to the UPF0291 family.</text>
</comment>
<evidence type="ECO:0000256" key="1">
    <source>
        <dbReference type="ARBA" id="ARBA00022490"/>
    </source>
</evidence>
<evidence type="ECO:0000256" key="2">
    <source>
        <dbReference type="HAMAP-Rule" id="MF_01103"/>
    </source>
</evidence>
<dbReference type="Proteomes" id="UP001596147">
    <property type="component" value="Unassembled WGS sequence"/>
</dbReference>
<dbReference type="Gene3D" id="1.10.287.540">
    <property type="entry name" value="Helix hairpin bin"/>
    <property type="match status" value="1"/>
</dbReference>
<comment type="subcellular location">
    <subcellularLocation>
        <location evidence="2">Cytoplasm</location>
    </subcellularLocation>
</comment>
<gene>
    <name evidence="3" type="ORF">ACFPM4_02745</name>
</gene>
<evidence type="ECO:0000313" key="3">
    <source>
        <dbReference type="EMBL" id="MFC5463669.1"/>
    </source>
</evidence>
<dbReference type="InterPro" id="IPR009242">
    <property type="entry name" value="DUF896"/>
</dbReference>
<protein>
    <recommendedName>
        <fullName evidence="2">UPF0291 protein ACFPM4_02745</fullName>
    </recommendedName>
</protein>
<reference evidence="4" key="1">
    <citation type="journal article" date="2019" name="Int. J. Syst. Evol. Microbiol.">
        <title>The Global Catalogue of Microorganisms (GCM) 10K type strain sequencing project: providing services to taxonomists for standard genome sequencing and annotation.</title>
        <authorList>
            <consortium name="The Broad Institute Genomics Platform"/>
            <consortium name="The Broad Institute Genome Sequencing Center for Infectious Disease"/>
            <person name="Wu L."/>
            <person name="Ma J."/>
        </authorList>
    </citation>
    <scope>NUCLEOTIDE SEQUENCE [LARGE SCALE GENOMIC DNA]</scope>
    <source>
        <strain evidence="4">CGMCC 1.12237</strain>
    </source>
</reference>
<dbReference type="SUPFAM" id="SSF158221">
    <property type="entry name" value="YnzC-like"/>
    <property type="match status" value="1"/>
</dbReference>
<dbReference type="EMBL" id="JBHSMC010000001">
    <property type="protein sequence ID" value="MFC5463669.1"/>
    <property type="molecule type" value="Genomic_DNA"/>
</dbReference>
<dbReference type="PANTHER" id="PTHR37300:SF1">
    <property type="entry name" value="UPF0291 PROTEIN YNZC"/>
    <property type="match status" value="1"/>
</dbReference>
<comment type="caution">
    <text evidence="3">The sequence shown here is derived from an EMBL/GenBank/DDBJ whole genome shotgun (WGS) entry which is preliminary data.</text>
</comment>
<dbReference type="HAMAP" id="MF_01103">
    <property type="entry name" value="UPF0291"/>
    <property type="match status" value="1"/>
</dbReference>
<keyword evidence="4" id="KW-1185">Reference proteome</keyword>
<accession>A0ABW0LCR3</accession>
<sequence length="77" mass="8963">MLSKEKLQRINELAKKAKEGSLTKEEAKEQSKLRGEYLQTFRSSMKQTIENVRIFDETGEDVTPQKVKDIQAKKKLH</sequence>
<proteinExistence type="inferred from homology"/>
<evidence type="ECO:0000313" key="4">
    <source>
        <dbReference type="Proteomes" id="UP001596147"/>
    </source>
</evidence>
<dbReference type="PANTHER" id="PTHR37300">
    <property type="entry name" value="UPF0291 PROTEIN CBO2609/CLC_2481"/>
    <property type="match status" value="1"/>
</dbReference>
<dbReference type="Pfam" id="PF05979">
    <property type="entry name" value="DUF896"/>
    <property type="match status" value="1"/>
</dbReference>
<dbReference type="RefSeq" id="WP_144920962.1">
    <property type="nucleotide sequence ID" value="NZ_JBHSMC010000001.1"/>
</dbReference>
<organism evidence="3 4">
    <name type="scientific">Lederbergia graminis</name>
    <dbReference type="NCBI Taxonomy" id="735518"/>
    <lineage>
        <taxon>Bacteria</taxon>
        <taxon>Bacillati</taxon>
        <taxon>Bacillota</taxon>
        <taxon>Bacilli</taxon>
        <taxon>Bacillales</taxon>
        <taxon>Bacillaceae</taxon>
        <taxon>Lederbergia</taxon>
    </lineage>
</organism>
<keyword evidence="1 2" id="KW-0963">Cytoplasm</keyword>